<evidence type="ECO:0000256" key="14">
    <source>
        <dbReference type="SAM" id="SignalP"/>
    </source>
</evidence>
<dbReference type="CDD" id="cd00082">
    <property type="entry name" value="HisKA"/>
    <property type="match status" value="1"/>
</dbReference>
<dbReference type="AlphaFoldDB" id="A0A0P7BSR9"/>
<evidence type="ECO:0000256" key="12">
    <source>
        <dbReference type="PROSITE-ProRule" id="PRU00169"/>
    </source>
</evidence>
<keyword evidence="11" id="KW-0804">Transcription</keyword>
<feature type="transmembrane region" description="Helical" evidence="13">
    <location>
        <begin position="208"/>
        <end position="225"/>
    </location>
</feature>
<keyword evidence="10" id="KW-0238">DNA-binding</keyword>
<dbReference type="FunFam" id="3.30.565.10:FF:000037">
    <property type="entry name" value="Hybrid sensor histidine kinase/response regulator"/>
    <property type="match status" value="1"/>
</dbReference>
<dbReference type="Gene3D" id="2.60.40.2380">
    <property type="match status" value="1"/>
</dbReference>
<evidence type="ECO:0000259" key="17">
    <source>
        <dbReference type="PROSITE" id="PS50110"/>
    </source>
</evidence>
<evidence type="ECO:0000256" key="3">
    <source>
        <dbReference type="ARBA" id="ARBA00022553"/>
    </source>
</evidence>
<dbReference type="SMART" id="SM00342">
    <property type="entry name" value="HTH_ARAC"/>
    <property type="match status" value="1"/>
</dbReference>
<accession>A0A0P7BSR9</accession>
<dbReference type="PANTHER" id="PTHR43547:SF2">
    <property type="entry name" value="HYBRID SIGNAL TRANSDUCTION HISTIDINE KINASE C"/>
    <property type="match status" value="1"/>
</dbReference>
<dbReference type="GO" id="GO:0000155">
    <property type="term" value="F:phosphorelay sensor kinase activity"/>
    <property type="evidence" value="ECO:0007669"/>
    <property type="project" value="InterPro"/>
</dbReference>
<feature type="transmembrane region" description="Helical" evidence="13">
    <location>
        <begin position="329"/>
        <end position="349"/>
    </location>
</feature>
<dbReference type="Proteomes" id="UP000050454">
    <property type="component" value="Unassembled WGS sequence"/>
</dbReference>
<keyword evidence="4" id="KW-0808">Transferase</keyword>
<dbReference type="InterPro" id="IPR005467">
    <property type="entry name" value="His_kinase_dom"/>
</dbReference>
<dbReference type="InterPro" id="IPR018062">
    <property type="entry name" value="HTH_AraC-typ_CS"/>
</dbReference>
<dbReference type="Pfam" id="PF12833">
    <property type="entry name" value="HTH_18"/>
    <property type="match status" value="1"/>
</dbReference>
<dbReference type="SUPFAM" id="SSF47384">
    <property type="entry name" value="Homodimeric domain of signal transducing histidine kinase"/>
    <property type="match status" value="1"/>
</dbReference>
<evidence type="ECO:0000256" key="1">
    <source>
        <dbReference type="ARBA" id="ARBA00000085"/>
    </source>
</evidence>
<feature type="transmembrane region" description="Helical" evidence="13">
    <location>
        <begin position="245"/>
        <end position="263"/>
    </location>
</feature>
<evidence type="ECO:0000256" key="8">
    <source>
        <dbReference type="ARBA" id="ARBA00023012"/>
    </source>
</evidence>
<evidence type="ECO:0000256" key="9">
    <source>
        <dbReference type="ARBA" id="ARBA00023015"/>
    </source>
</evidence>
<gene>
    <name evidence="18" type="ORF">AFM12_13480</name>
</gene>
<keyword evidence="14" id="KW-0732">Signal</keyword>
<dbReference type="InterPro" id="IPR009057">
    <property type="entry name" value="Homeodomain-like_sf"/>
</dbReference>
<dbReference type="Pfam" id="PF02518">
    <property type="entry name" value="HATPase_c"/>
    <property type="match status" value="1"/>
</dbReference>
<dbReference type="InterPro" id="IPR001789">
    <property type="entry name" value="Sig_transdc_resp-reg_receiver"/>
</dbReference>
<dbReference type="InterPro" id="IPR018060">
    <property type="entry name" value="HTH_AraC"/>
</dbReference>
<evidence type="ECO:0000256" key="6">
    <source>
        <dbReference type="ARBA" id="ARBA00022777"/>
    </source>
</evidence>
<keyword evidence="13" id="KW-1133">Transmembrane helix</keyword>
<keyword evidence="9" id="KW-0805">Transcription regulation</keyword>
<dbReference type="Pfam" id="PF00512">
    <property type="entry name" value="HisKA"/>
    <property type="match status" value="1"/>
</dbReference>
<dbReference type="EC" id="2.7.13.3" evidence="2"/>
<evidence type="ECO:0000313" key="18">
    <source>
        <dbReference type="EMBL" id="KPM47514.1"/>
    </source>
</evidence>
<feature type="transmembrane region" description="Helical" evidence="13">
    <location>
        <begin position="355"/>
        <end position="377"/>
    </location>
</feature>
<dbReference type="Gene3D" id="3.30.565.10">
    <property type="entry name" value="Histidine kinase-like ATPase, C-terminal domain"/>
    <property type="match status" value="1"/>
</dbReference>
<evidence type="ECO:0000256" key="4">
    <source>
        <dbReference type="ARBA" id="ARBA00022679"/>
    </source>
</evidence>
<dbReference type="SUPFAM" id="SSF55874">
    <property type="entry name" value="ATPase domain of HSP90 chaperone/DNA topoisomerase II/histidine kinase"/>
    <property type="match status" value="1"/>
</dbReference>
<dbReference type="EMBL" id="LGTQ01000010">
    <property type="protein sequence ID" value="KPM47514.1"/>
    <property type="molecule type" value="Genomic_DNA"/>
</dbReference>
<dbReference type="PRINTS" id="PR00344">
    <property type="entry name" value="BCTRLSENSOR"/>
</dbReference>
<keyword evidence="8" id="KW-0902">Two-component regulatory system</keyword>
<feature type="transmembrane region" description="Helical" evidence="13">
    <location>
        <begin position="275"/>
        <end position="296"/>
    </location>
</feature>
<dbReference type="PROSITE" id="PS01124">
    <property type="entry name" value="HTH_ARAC_FAMILY_2"/>
    <property type="match status" value="1"/>
</dbReference>
<proteinExistence type="predicted"/>
<dbReference type="Gene3D" id="1.10.10.60">
    <property type="entry name" value="Homeodomain-like"/>
    <property type="match status" value="2"/>
</dbReference>
<dbReference type="PROSITE" id="PS00041">
    <property type="entry name" value="HTH_ARAC_FAMILY_1"/>
    <property type="match status" value="1"/>
</dbReference>
<evidence type="ECO:0000256" key="13">
    <source>
        <dbReference type="SAM" id="Phobius"/>
    </source>
</evidence>
<keyword evidence="6" id="KW-0418">Kinase</keyword>
<dbReference type="InterPro" id="IPR003661">
    <property type="entry name" value="HisK_dim/P_dom"/>
</dbReference>
<dbReference type="OrthoDB" id="9797097at2"/>
<dbReference type="CDD" id="cd00075">
    <property type="entry name" value="HATPase"/>
    <property type="match status" value="1"/>
</dbReference>
<keyword evidence="19" id="KW-1185">Reference proteome</keyword>
<dbReference type="Gene3D" id="1.10.287.130">
    <property type="match status" value="1"/>
</dbReference>
<protein>
    <recommendedName>
        <fullName evidence="2">histidine kinase</fullName>
        <ecNumber evidence="2">2.7.13.3</ecNumber>
    </recommendedName>
</protein>
<keyword evidence="7" id="KW-0067">ATP-binding</keyword>
<evidence type="ECO:0000256" key="11">
    <source>
        <dbReference type="ARBA" id="ARBA00023163"/>
    </source>
</evidence>
<keyword evidence="5" id="KW-0547">Nucleotide-binding</keyword>
<evidence type="ECO:0000256" key="2">
    <source>
        <dbReference type="ARBA" id="ARBA00012438"/>
    </source>
</evidence>
<dbReference type="SMART" id="SM00448">
    <property type="entry name" value="REC"/>
    <property type="match status" value="1"/>
</dbReference>
<evidence type="ECO:0000313" key="19">
    <source>
        <dbReference type="Proteomes" id="UP000050454"/>
    </source>
</evidence>
<dbReference type="InterPro" id="IPR003594">
    <property type="entry name" value="HATPase_dom"/>
</dbReference>
<feature type="transmembrane region" description="Helical" evidence="13">
    <location>
        <begin position="302"/>
        <end position="322"/>
    </location>
</feature>
<feature type="chain" id="PRO_5006136167" description="histidine kinase" evidence="14">
    <location>
        <begin position="20"/>
        <end position="920"/>
    </location>
</feature>
<dbReference type="GO" id="GO:0005524">
    <property type="term" value="F:ATP binding"/>
    <property type="evidence" value="ECO:0007669"/>
    <property type="project" value="UniProtKB-KW"/>
</dbReference>
<evidence type="ECO:0000256" key="5">
    <source>
        <dbReference type="ARBA" id="ARBA00022741"/>
    </source>
</evidence>
<dbReference type="PANTHER" id="PTHR43547">
    <property type="entry name" value="TWO-COMPONENT HISTIDINE KINASE"/>
    <property type="match status" value="1"/>
</dbReference>
<feature type="domain" description="Response regulatory" evidence="17">
    <location>
        <begin position="672"/>
        <end position="787"/>
    </location>
</feature>
<feature type="transmembrane region" description="Helical" evidence="13">
    <location>
        <begin position="182"/>
        <end position="203"/>
    </location>
</feature>
<dbReference type="InterPro" id="IPR004358">
    <property type="entry name" value="Sig_transdc_His_kin-like_C"/>
</dbReference>
<evidence type="ECO:0000259" key="16">
    <source>
        <dbReference type="PROSITE" id="PS50109"/>
    </source>
</evidence>
<dbReference type="STRING" id="1605367.AFM12_13480"/>
<keyword evidence="13" id="KW-0812">Transmembrane</keyword>
<dbReference type="Pfam" id="PF00072">
    <property type="entry name" value="Response_reg"/>
    <property type="match status" value="1"/>
</dbReference>
<dbReference type="SUPFAM" id="SSF52172">
    <property type="entry name" value="CheY-like"/>
    <property type="match status" value="1"/>
</dbReference>
<keyword evidence="13" id="KW-0472">Membrane</keyword>
<dbReference type="Gene3D" id="3.40.50.2300">
    <property type="match status" value="1"/>
</dbReference>
<dbReference type="PROSITE" id="PS50109">
    <property type="entry name" value="HIS_KIN"/>
    <property type="match status" value="1"/>
</dbReference>
<reference evidence="18 19" key="1">
    <citation type="submission" date="2015-07" db="EMBL/GenBank/DDBJ databases">
        <title>The draft genome sequence of Leadbetterella sp. JN14-9.</title>
        <authorList>
            <person name="Liu Y."/>
            <person name="Du J."/>
            <person name="Shao Z."/>
        </authorList>
    </citation>
    <scope>NUCLEOTIDE SEQUENCE [LARGE SCALE GENOMIC DNA]</scope>
    <source>
        <strain evidence="18 19">JN14-9</strain>
    </source>
</reference>
<comment type="catalytic activity">
    <reaction evidence="1">
        <text>ATP + protein L-histidine = ADP + protein N-phospho-L-histidine.</text>
        <dbReference type="EC" id="2.7.13.3"/>
    </reaction>
</comment>
<dbReference type="GO" id="GO:0043565">
    <property type="term" value="F:sequence-specific DNA binding"/>
    <property type="evidence" value="ECO:0007669"/>
    <property type="project" value="InterPro"/>
</dbReference>
<name>A0A0P7BSR9_9BACT</name>
<evidence type="ECO:0000259" key="15">
    <source>
        <dbReference type="PROSITE" id="PS01124"/>
    </source>
</evidence>
<dbReference type="RefSeq" id="WP_055149103.1">
    <property type="nucleotide sequence ID" value="NZ_JXSZ01000010.1"/>
</dbReference>
<dbReference type="GO" id="GO:0003700">
    <property type="term" value="F:DNA-binding transcription factor activity"/>
    <property type="evidence" value="ECO:0007669"/>
    <property type="project" value="InterPro"/>
</dbReference>
<dbReference type="SUPFAM" id="SSF46689">
    <property type="entry name" value="Homeodomain-like"/>
    <property type="match status" value="1"/>
</dbReference>
<organism evidence="18 19">
    <name type="scientific">Jiulongibacter sediminis</name>
    <dbReference type="NCBI Taxonomy" id="1605367"/>
    <lineage>
        <taxon>Bacteria</taxon>
        <taxon>Pseudomonadati</taxon>
        <taxon>Bacteroidota</taxon>
        <taxon>Cytophagia</taxon>
        <taxon>Cytophagales</taxon>
        <taxon>Leadbetterellaceae</taxon>
        <taxon>Jiulongibacter</taxon>
    </lineage>
</organism>
<feature type="domain" description="Histidine kinase" evidence="16">
    <location>
        <begin position="418"/>
        <end position="630"/>
    </location>
</feature>
<dbReference type="SMART" id="SM00388">
    <property type="entry name" value="HisKA"/>
    <property type="match status" value="1"/>
</dbReference>
<dbReference type="CDD" id="cd17574">
    <property type="entry name" value="REC_OmpR"/>
    <property type="match status" value="1"/>
</dbReference>
<dbReference type="InterPro" id="IPR036890">
    <property type="entry name" value="HATPase_C_sf"/>
</dbReference>
<feature type="modified residue" description="4-aspartylphosphate" evidence="12">
    <location>
        <position position="720"/>
    </location>
</feature>
<dbReference type="Pfam" id="PF07696">
    <property type="entry name" value="7TMR-DISMED2"/>
    <property type="match status" value="1"/>
</dbReference>
<evidence type="ECO:0000256" key="10">
    <source>
        <dbReference type="ARBA" id="ARBA00023125"/>
    </source>
</evidence>
<feature type="domain" description="HTH araC/xylS-type" evidence="15">
    <location>
        <begin position="821"/>
        <end position="920"/>
    </location>
</feature>
<evidence type="ECO:0000256" key="7">
    <source>
        <dbReference type="ARBA" id="ARBA00022840"/>
    </source>
</evidence>
<dbReference type="InterPro" id="IPR011006">
    <property type="entry name" value="CheY-like_superfamily"/>
</dbReference>
<dbReference type="SMART" id="SM00387">
    <property type="entry name" value="HATPase_c"/>
    <property type="match status" value="1"/>
</dbReference>
<feature type="signal peptide" evidence="14">
    <location>
        <begin position="1"/>
        <end position="19"/>
    </location>
</feature>
<dbReference type="InterPro" id="IPR036097">
    <property type="entry name" value="HisK_dim/P_sf"/>
</dbReference>
<dbReference type="InterPro" id="IPR011622">
    <property type="entry name" value="7TMR_DISM_rcpt_extracell_dom2"/>
</dbReference>
<comment type="caution">
    <text evidence="18">The sequence shown here is derived from an EMBL/GenBank/DDBJ whole genome shotgun (WGS) entry which is preliminary data.</text>
</comment>
<keyword evidence="3 12" id="KW-0597">Phosphoprotein</keyword>
<sequence>MTARILCILIFLGSFQLNAAKIPLTGDIAEPLNITSQTEFFEDVKGTSEVNSLSHENFKPLKGDFMLVPFSDNALWLKVSLKNEAKSGQEWILQYSNELSEDIQLYRYDSTKSAYILADTWDINTSKKRNFKGQEPYFKFTPARQETIYLRLKNQRGIRSSLYIFPASIYPDVLLDYQGERLFLFGLLAFRLLLVLTLGIFVIKDKGFRAYSLFILIKTFGYWGLINVMNPDFVTSVEIGNKVNFLFYASSPFGVILFSLMVLPLEKLPGWIKTGFYILLALCTLSHVMVWVSYNWHYVSMGLWVVLMTSVFSIGSFVYAACRKLPIQNFYSIPFMLGIGGYVLMNFQVLTGIKIPLALLLAFILLVAELLVFIFFLGRIFSQTQMKGIIADQQLENERIQSEKLMELDNLKTSFFTNISHELKTPLTLISGPLAELRKRYPEEKLLDMMQPNVTRLRDLVSQILDIQKLDSGKEPPFIVKADLARQIRLQVLSFESLATAKNMKLSFGQNKEEFEAYFDDDKLNKIISNLLSNAIKYSPEVSEVLVNVHYDIRPKKVSISVADSGFGIPEKDILHIFDKFYQVNSQKHQGSGVGLSLVKELVDLLQGKIEVFSNTGVGTTFLVELPADEKTWQNFVDEESKPSADFIIPEKTSKNAQSHSGEDQRHDEKKLILIVEDNPDMQEYLFEILHEEYDLIRAFDGKEGILKAGMEIPDLIITDLMMPVMDGLEFSKNIRENLASSHVPIIMLTAKSDKTAKLQSLEIGIDHYLTKPFDPDELIGVINSCLSNRAILREAFSQNVAEPALKIEKETNPWEKAFIAELQDFLEIHYQDSSLSVPAIATKMNMSESQLRRKLKSISSYSPNEYIRKFRLQKALFLLQTTETSVSEIAFKVGFENLSYFSKIFQSEFNKAPSEVPRS</sequence>
<dbReference type="PROSITE" id="PS50110">
    <property type="entry name" value="RESPONSE_REGULATORY"/>
    <property type="match status" value="1"/>
</dbReference>